<dbReference type="SUPFAM" id="SSF51971">
    <property type="entry name" value="Nucleotide-binding domain"/>
    <property type="match status" value="1"/>
</dbReference>
<dbReference type="Proteomes" id="UP000199317">
    <property type="component" value="Unassembled WGS sequence"/>
</dbReference>
<dbReference type="Pfam" id="PF13450">
    <property type="entry name" value="NAD_binding_8"/>
    <property type="match status" value="1"/>
</dbReference>
<proteinExistence type="inferred from homology"/>
<accession>A0A1H0PTR9</accession>
<dbReference type="Gene3D" id="3.50.50.60">
    <property type="entry name" value="FAD/NAD(P)-binding domain"/>
    <property type="match status" value="1"/>
</dbReference>
<comment type="cofactor">
    <cofactor evidence="1">
        <name>FMN</name>
        <dbReference type="ChEBI" id="CHEBI:58210"/>
    </cofactor>
</comment>
<dbReference type="Pfam" id="PF00724">
    <property type="entry name" value="Oxidored_FMN"/>
    <property type="match status" value="1"/>
</dbReference>
<keyword evidence="4" id="KW-0285">Flavoprotein</keyword>
<dbReference type="InterPro" id="IPR001155">
    <property type="entry name" value="OxRdtase_FMN_N"/>
</dbReference>
<keyword evidence="9" id="KW-0411">Iron-sulfur</keyword>
<dbReference type="InterPro" id="IPR051793">
    <property type="entry name" value="NADH:flavin_oxidoreductase"/>
</dbReference>
<dbReference type="Gene3D" id="3.20.20.70">
    <property type="entry name" value="Aldolase class I"/>
    <property type="match status" value="1"/>
</dbReference>
<keyword evidence="5" id="KW-0288">FMN</keyword>
<evidence type="ECO:0000256" key="1">
    <source>
        <dbReference type="ARBA" id="ARBA00001917"/>
    </source>
</evidence>
<keyword evidence="7" id="KW-0560">Oxidoreductase</keyword>
<dbReference type="PANTHER" id="PTHR42917">
    <property type="entry name" value="2,4-DIENOYL-COA REDUCTASE"/>
    <property type="match status" value="1"/>
</dbReference>
<evidence type="ECO:0000256" key="6">
    <source>
        <dbReference type="ARBA" id="ARBA00022723"/>
    </source>
</evidence>
<dbReference type="InterPro" id="IPR036188">
    <property type="entry name" value="FAD/NAD-bd_sf"/>
</dbReference>
<dbReference type="Gene3D" id="3.40.50.720">
    <property type="entry name" value="NAD(P)-binding Rossmann-like Domain"/>
    <property type="match status" value="1"/>
</dbReference>
<evidence type="ECO:0000259" key="10">
    <source>
        <dbReference type="Pfam" id="PF00724"/>
    </source>
</evidence>
<evidence type="ECO:0000256" key="8">
    <source>
        <dbReference type="ARBA" id="ARBA00023004"/>
    </source>
</evidence>
<dbReference type="AlphaFoldDB" id="A0A1H0PTR9"/>
<evidence type="ECO:0000256" key="4">
    <source>
        <dbReference type="ARBA" id="ARBA00022630"/>
    </source>
</evidence>
<keyword evidence="6" id="KW-0479">Metal-binding</keyword>
<feature type="domain" description="NADH:flavin oxidoreductase/NADH oxidase N-terminal" evidence="10">
    <location>
        <begin position="25"/>
        <end position="115"/>
    </location>
</feature>
<keyword evidence="12" id="KW-1185">Reference proteome</keyword>
<dbReference type="InterPro" id="IPR013785">
    <property type="entry name" value="Aldolase_TIM"/>
</dbReference>
<dbReference type="GO" id="GO:0051536">
    <property type="term" value="F:iron-sulfur cluster binding"/>
    <property type="evidence" value="ECO:0007669"/>
    <property type="project" value="UniProtKB-KW"/>
</dbReference>
<sequence length="332" mass="35621">MGGAVACPRNLAPARGGVTLPFGRLHNEFIAARTNHRGDEWGGSYAHRMRFPVEIVRRTRERIGRNFIIIYRLSMLDLVEGGSTLEEVIEPAKAVEAAGATILNTGIGWHESCLDHPFGGKITSCLLNPRTCHETELVIEPARTRKRIAVVGAGPAGLVFSVTAAQRGHDVTLFDAGAEIGGVGHPKVLNYLDVLSDGKPVGQRLAAFGAGGIGFDVSEFMTHAGESGSVSPARFYEEWGIDTTYAQPGGLGRPQVGPAARRVHLLQRKSTKVGDQLGKTTGWIHRTSLKARRVAMTSGVSYDRIDDAGLHSTQLPKPPLGKILRAQLRTAG</sequence>
<evidence type="ECO:0000313" key="12">
    <source>
        <dbReference type="Proteomes" id="UP000199317"/>
    </source>
</evidence>
<evidence type="ECO:0000256" key="2">
    <source>
        <dbReference type="ARBA" id="ARBA00001966"/>
    </source>
</evidence>
<dbReference type="PRINTS" id="PR00419">
    <property type="entry name" value="ADXRDTASE"/>
</dbReference>
<dbReference type="EMBL" id="FNJL01000007">
    <property type="protein sequence ID" value="SDP07908.1"/>
    <property type="molecule type" value="Genomic_DNA"/>
</dbReference>
<keyword evidence="8" id="KW-0408">Iron</keyword>
<name>A0A1H0PTR9_9BURK</name>
<dbReference type="GO" id="GO:0046872">
    <property type="term" value="F:metal ion binding"/>
    <property type="evidence" value="ECO:0007669"/>
    <property type="project" value="UniProtKB-KW"/>
</dbReference>
<organism evidence="11 12">
    <name type="scientific">Paracidovorax cattleyae</name>
    <dbReference type="NCBI Taxonomy" id="80868"/>
    <lineage>
        <taxon>Bacteria</taxon>
        <taxon>Pseudomonadati</taxon>
        <taxon>Pseudomonadota</taxon>
        <taxon>Betaproteobacteria</taxon>
        <taxon>Burkholderiales</taxon>
        <taxon>Comamonadaceae</taxon>
        <taxon>Paracidovorax</taxon>
    </lineage>
</organism>
<reference evidence="12" key="1">
    <citation type="submission" date="2016-10" db="EMBL/GenBank/DDBJ databases">
        <authorList>
            <person name="Varghese N."/>
            <person name="Submissions S."/>
        </authorList>
    </citation>
    <scope>NUCLEOTIDE SEQUENCE [LARGE SCALE GENOMIC DNA]</scope>
    <source>
        <strain evidence="12">DSM 17101</strain>
    </source>
</reference>
<dbReference type="PANTHER" id="PTHR42917:SF2">
    <property type="entry name" value="2,4-DIENOYL-COA REDUCTASE [(2E)-ENOYL-COA-PRODUCING]"/>
    <property type="match status" value="1"/>
</dbReference>
<protein>
    <submittedName>
        <fullName evidence="11">NAD(P)-binding Rossmann-like domain-containing protein</fullName>
    </submittedName>
</protein>
<gene>
    <name evidence="11" type="ORF">SAMN04489708_10734</name>
</gene>
<evidence type="ECO:0000313" key="11">
    <source>
        <dbReference type="EMBL" id="SDP07908.1"/>
    </source>
</evidence>
<dbReference type="GO" id="GO:0016491">
    <property type="term" value="F:oxidoreductase activity"/>
    <property type="evidence" value="ECO:0007669"/>
    <property type="project" value="UniProtKB-KW"/>
</dbReference>
<evidence type="ECO:0000256" key="3">
    <source>
        <dbReference type="ARBA" id="ARBA00011048"/>
    </source>
</evidence>
<evidence type="ECO:0000256" key="5">
    <source>
        <dbReference type="ARBA" id="ARBA00022643"/>
    </source>
</evidence>
<dbReference type="SUPFAM" id="SSF51395">
    <property type="entry name" value="FMN-linked oxidoreductases"/>
    <property type="match status" value="1"/>
</dbReference>
<evidence type="ECO:0000256" key="9">
    <source>
        <dbReference type="ARBA" id="ARBA00023014"/>
    </source>
</evidence>
<dbReference type="GO" id="GO:0010181">
    <property type="term" value="F:FMN binding"/>
    <property type="evidence" value="ECO:0007669"/>
    <property type="project" value="InterPro"/>
</dbReference>
<comment type="similarity">
    <text evidence="3">In the N-terminal section; belongs to the NADH:flavin oxidoreductase/NADH oxidase family.</text>
</comment>
<comment type="cofactor">
    <cofactor evidence="2">
        <name>[4Fe-4S] cluster</name>
        <dbReference type="ChEBI" id="CHEBI:49883"/>
    </cofactor>
</comment>
<evidence type="ECO:0000256" key="7">
    <source>
        <dbReference type="ARBA" id="ARBA00023002"/>
    </source>
</evidence>